<dbReference type="AlphaFoldDB" id="A0AA38CA52"/>
<name>A0AA38CA52_TAXCH</name>
<sequence>PNNCDMPEFEGHEFLKREDTNRTKMAMLAAHGANACYAKPFAGKPLQLTSVSHSKLPRRRTLNITRAQTTPINPSIRKEEPKVVDNVPLADLSKPVTAYC</sequence>
<proteinExistence type="predicted"/>
<protein>
    <submittedName>
        <fullName evidence="1">Uncharacterized protein</fullName>
    </submittedName>
</protein>
<gene>
    <name evidence="1" type="ORF">KI387_029438</name>
</gene>
<reference evidence="1 2" key="1">
    <citation type="journal article" date="2021" name="Nat. Plants">
        <title>The Taxus genome provides insights into paclitaxel biosynthesis.</title>
        <authorList>
            <person name="Xiong X."/>
            <person name="Gou J."/>
            <person name="Liao Q."/>
            <person name="Li Y."/>
            <person name="Zhou Q."/>
            <person name="Bi G."/>
            <person name="Li C."/>
            <person name="Du R."/>
            <person name="Wang X."/>
            <person name="Sun T."/>
            <person name="Guo L."/>
            <person name="Liang H."/>
            <person name="Lu P."/>
            <person name="Wu Y."/>
            <person name="Zhang Z."/>
            <person name="Ro D.K."/>
            <person name="Shang Y."/>
            <person name="Huang S."/>
            <person name="Yan J."/>
        </authorList>
    </citation>
    <scope>NUCLEOTIDE SEQUENCE [LARGE SCALE GENOMIC DNA]</scope>
    <source>
        <strain evidence="1">Ta-2019</strain>
    </source>
</reference>
<organism evidence="1 2">
    <name type="scientific">Taxus chinensis</name>
    <name type="common">Chinese yew</name>
    <name type="synonym">Taxus wallichiana var. chinensis</name>
    <dbReference type="NCBI Taxonomy" id="29808"/>
    <lineage>
        <taxon>Eukaryota</taxon>
        <taxon>Viridiplantae</taxon>
        <taxon>Streptophyta</taxon>
        <taxon>Embryophyta</taxon>
        <taxon>Tracheophyta</taxon>
        <taxon>Spermatophyta</taxon>
        <taxon>Pinopsida</taxon>
        <taxon>Pinidae</taxon>
        <taxon>Conifers II</taxon>
        <taxon>Cupressales</taxon>
        <taxon>Taxaceae</taxon>
        <taxon>Taxus</taxon>
    </lineage>
</organism>
<dbReference type="EMBL" id="JAHRHJ020000010">
    <property type="protein sequence ID" value="KAH9297756.1"/>
    <property type="molecule type" value="Genomic_DNA"/>
</dbReference>
<accession>A0AA38CA52</accession>
<dbReference type="Proteomes" id="UP000824469">
    <property type="component" value="Unassembled WGS sequence"/>
</dbReference>
<feature type="non-terminal residue" evidence="1">
    <location>
        <position position="1"/>
    </location>
</feature>
<comment type="caution">
    <text evidence="1">The sequence shown here is derived from an EMBL/GenBank/DDBJ whole genome shotgun (WGS) entry which is preliminary data.</text>
</comment>
<keyword evidence="2" id="KW-1185">Reference proteome</keyword>
<feature type="non-terminal residue" evidence="1">
    <location>
        <position position="100"/>
    </location>
</feature>
<evidence type="ECO:0000313" key="1">
    <source>
        <dbReference type="EMBL" id="KAH9297756.1"/>
    </source>
</evidence>
<evidence type="ECO:0000313" key="2">
    <source>
        <dbReference type="Proteomes" id="UP000824469"/>
    </source>
</evidence>